<dbReference type="EMBL" id="VBWP01000014">
    <property type="protein sequence ID" value="TLG71230.1"/>
    <property type="molecule type" value="Genomic_DNA"/>
</dbReference>
<dbReference type="PANTHER" id="PTHR30363">
    <property type="entry name" value="HTH-TYPE TRANSCRIPTIONAL REGULATOR SRLR-RELATED"/>
    <property type="match status" value="1"/>
</dbReference>
<dbReference type="GO" id="GO:0003677">
    <property type="term" value="F:DNA binding"/>
    <property type="evidence" value="ECO:0007669"/>
    <property type="project" value="UniProtKB-KW"/>
</dbReference>
<dbReference type="PROSITE" id="PS00894">
    <property type="entry name" value="HTH_DEOR_1"/>
    <property type="match status" value="1"/>
</dbReference>
<evidence type="ECO:0000259" key="4">
    <source>
        <dbReference type="PROSITE" id="PS51000"/>
    </source>
</evidence>
<dbReference type="SUPFAM" id="SSF100950">
    <property type="entry name" value="NagB/RpiA/CoA transferase-like"/>
    <property type="match status" value="1"/>
</dbReference>
<reference evidence="5 6" key="1">
    <citation type="submission" date="2019-05" db="EMBL/GenBank/DDBJ databases">
        <title>Culicoidintestinum kansasii gen. nov., sp. nov. from the gastrointestinal tract of the biting midge, Culicoides sonorensis.</title>
        <authorList>
            <person name="Neupane S."/>
            <person name="Ghosh A."/>
            <person name="Gunther S."/>
            <person name="Martin K."/>
            <person name="Zurek L."/>
        </authorList>
    </citation>
    <scope>NUCLEOTIDE SEQUENCE [LARGE SCALE GENOMIC DNA]</scope>
    <source>
        <strain evidence="5 6">CS-1</strain>
    </source>
</reference>
<dbReference type="SUPFAM" id="SSF46785">
    <property type="entry name" value="Winged helix' DNA-binding domain"/>
    <property type="match status" value="1"/>
</dbReference>
<dbReference type="InterPro" id="IPR036390">
    <property type="entry name" value="WH_DNA-bd_sf"/>
</dbReference>
<evidence type="ECO:0000256" key="2">
    <source>
        <dbReference type="ARBA" id="ARBA00023125"/>
    </source>
</evidence>
<dbReference type="GO" id="GO:0003700">
    <property type="term" value="F:DNA-binding transcription factor activity"/>
    <property type="evidence" value="ECO:0007669"/>
    <property type="project" value="InterPro"/>
</dbReference>
<dbReference type="SMART" id="SM01134">
    <property type="entry name" value="DeoRC"/>
    <property type="match status" value="1"/>
</dbReference>
<keyword evidence="6" id="KW-1185">Reference proteome</keyword>
<dbReference type="InterPro" id="IPR037171">
    <property type="entry name" value="NagB/RpiA_transferase-like"/>
</dbReference>
<dbReference type="OrthoDB" id="9797223at2"/>
<dbReference type="PROSITE" id="PS51000">
    <property type="entry name" value="HTH_DEOR_2"/>
    <property type="match status" value="1"/>
</dbReference>
<comment type="caution">
    <text evidence="5">The sequence shown here is derived from an EMBL/GenBank/DDBJ whole genome shotgun (WGS) entry which is preliminary data.</text>
</comment>
<feature type="domain" description="HTH deoR-type" evidence="4">
    <location>
        <begin position="6"/>
        <end position="61"/>
    </location>
</feature>
<dbReference type="PANTHER" id="PTHR30363:SF56">
    <property type="entry name" value="TRANSCRIPTIONAL REGULATOR, DEOR FAMILY"/>
    <property type="match status" value="1"/>
</dbReference>
<dbReference type="Pfam" id="PF00455">
    <property type="entry name" value="DeoRC"/>
    <property type="match status" value="1"/>
</dbReference>
<evidence type="ECO:0000256" key="3">
    <source>
        <dbReference type="ARBA" id="ARBA00023163"/>
    </source>
</evidence>
<dbReference type="PRINTS" id="PR00037">
    <property type="entry name" value="HTHLACR"/>
</dbReference>
<keyword evidence="1" id="KW-0805">Transcription regulation</keyword>
<proteinExistence type="predicted"/>
<sequence>MVMMLKAERWQRILQLVNQAGFVRSEELAQTLDCAEITIRRDLIALAEVGKLVKVHGGAVSNKQQKAKTDVPVGTRTAEAVQQKIRIAEQAAELIDAGSHIYLDAGTSVSMMIPLLEDKDIVVYTHGLHHIPELIAHHIPTYIIGGRLKAETSAAVGGPAIRMIETIRIDYAFMGTNGISPTFGFSTPEQEEATIKQAIIKQAKQVYILADSDKFDQESYIQFAGHQDATIITDQKPNEKYQNFNIITI</sequence>
<keyword evidence="2" id="KW-0238">DNA-binding</keyword>
<evidence type="ECO:0000313" key="6">
    <source>
        <dbReference type="Proteomes" id="UP000306912"/>
    </source>
</evidence>
<dbReference type="InterPro" id="IPR014036">
    <property type="entry name" value="DeoR-like_C"/>
</dbReference>
<dbReference type="Pfam" id="PF08220">
    <property type="entry name" value="HTH_DeoR"/>
    <property type="match status" value="1"/>
</dbReference>
<gene>
    <name evidence="5" type="ORF">FEZ08_11285</name>
</gene>
<keyword evidence="3" id="KW-0804">Transcription</keyword>
<dbReference type="Gene3D" id="3.40.50.1360">
    <property type="match status" value="1"/>
</dbReference>
<dbReference type="SMART" id="SM00420">
    <property type="entry name" value="HTH_DEOR"/>
    <property type="match status" value="1"/>
</dbReference>
<accession>A0A5R8Q736</accession>
<dbReference type="InterPro" id="IPR001034">
    <property type="entry name" value="DeoR_HTH"/>
</dbReference>
<dbReference type="Proteomes" id="UP000306912">
    <property type="component" value="Unassembled WGS sequence"/>
</dbReference>
<dbReference type="InterPro" id="IPR050313">
    <property type="entry name" value="Carb_Metab_HTH_regulators"/>
</dbReference>
<name>A0A5R8Q736_9FIRM</name>
<evidence type="ECO:0000313" key="5">
    <source>
        <dbReference type="EMBL" id="TLG71230.1"/>
    </source>
</evidence>
<dbReference type="InterPro" id="IPR018356">
    <property type="entry name" value="Tscrpt_reg_HTH_DeoR_CS"/>
</dbReference>
<dbReference type="InParanoid" id="A0A5R8Q736"/>
<protein>
    <submittedName>
        <fullName evidence="5">DeoR/GlpR transcriptional regulator</fullName>
    </submittedName>
</protein>
<evidence type="ECO:0000256" key="1">
    <source>
        <dbReference type="ARBA" id="ARBA00023015"/>
    </source>
</evidence>
<dbReference type="AlphaFoldDB" id="A0A5R8Q736"/>
<organism evidence="5 6">
    <name type="scientific">Culicoidibacter larvae</name>
    <dbReference type="NCBI Taxonomy" id="2579976"/>
    <lineage>
        <taxon>Bacteria</taxon>
        <taxon>Bacillati</taxon>
        <taxon>Bacillota</taxon>
        <taxon>Culicoidibacteria</taxon>
        <taxon>Culicoidibacterales</taxon>
        <taxon>Culicoidibacteraceae</taxon>
        <taxon>Culicoidibacter</taxon>
    </lineage>
</organism>